<keyword evidence="6" id="KW-1185">Reference proteome</keyword>
<dbReference type="GO" id="GO:0008234">
    <property type="term" value="F:cysteine-type peptidase activity"/>
    <property type="evidence" value="ECO:0007669"/>
    <property type="project" value="InterPro"/>
</dbReference>
<dbReference type="AlphaFoldDB" id="A0A803R0I7"/>
<evidence type="ECO:0000313" key="6">
    <source>
        <dbReference type="Proteomes" id="UP000596661"/>
    </source>
</evidence>
<reference evidence="5" key="1">
    <citation type="submission" date="2018-11" db="EMBL/GenBank/DDBJ databases">
        <authorList>
            <person name="Grassa J C."/>
        </authorList>
    </citation>
    <scope>NUCLEOTIDE SEQUENCE [LARGE SCALE GENOMIC DNA]</scope>
</reference>
<evidence type="ECO:0000256" key="1">
    <source>
        <dbReference type="ARBA" id="ARBA00005234"/>
    </source>
</evidence>
<feature type="domain" description="Ubiquitin-like protease family profile" evidence="4">
    <location>
        <begin position="1"/>
        <end position="96"/>
    </location>
</feature>
<keyword evidence="3" id="KW-0378">Hydrolase</keyword>
<evidence type="ECO:0000256" key="2">
    <source>
        <dbReference type="ARBA" id="ARBA00022670"/>
    </source>
</evidence>
<evidence type="ECO:0000313" key="5">
    <source>
        <dbReference type="EnsemblPlants" id="cds.novel_model_3616_5bd9a17a"/>
    </source>
</evidence>
<dbReference type="Gene3D" id="3.40.395.10">
    <property type="entry name" value="Adenoviral Proteinase, Chain A"/>
    <property type="match status" value="1"/>
</dbReference>
<dbReference type="Pfam" id="PF02902">
    <property type="entry name" value="Peptidase_C48"/>
    <property type="match status" value="1"/>
</dbReference>
<dbReference type="PANTHER" id="PTHR33018">
    <property type="entry name" value="OS10G0338966 PROTEIN-RELATED"/>
    <property type="match status" value="1"/>
</dbReference>
<sequence length="138" mass="16065">MMGMQPEQWLICPWNSGDHWLTIMIHANTQSVAYLDSTNDFIRTDIMKCIQNAVDMYRIEKNIRNKGPVKINQYTCRQQPDGIQCGYYVMKIIQSFMTVVNPASFLKNHFKLDAPYSNEEINAVRDELAEFVKPLIID</sequence>
<dbReference type="InterPro" id="IPR038765">
    <property type="entry name" value="Papain-like_cys_pep_sf"/>
</dbReference>
<comment type="similarity">
    <text evidence="1">Belongs to the peptidase C48 family.</text>
</comment>
<accession>A0A803R0I7</accession>
<gene>
    <name evidence="5" type="primary">LOC133036464</name>
</gene>
<evidence type="ECO:0000256" key="3">
    <source>
        <dbReference type="ARBA" id="ARBA00022801"/>
    </source>
</evidence>
<dbReference type="EnsemblPlants" id="novel_model_3616_5bd9a17a">
    <property type="protein sequence ID" value="cds.novel_model_3616_5bd9a17a"/>
    <property type="gene ID" value="novel_gene_1925_5bd9a17a"/>
</dbReference>
<keyword evidence="2" id="KW-0645">Protease</keyword>
<organism evidence="5 6">
    <name type="scientific">Cannabis sativa</name>
    <name type="common">Hemp</name>
    <name type="synonym">Marijuana</name>
    <dbReference type="NCBI Taxonomy" id="3483"/>
    <lineage>
        <taxon>Eukaryota</taxon>
        <taxon>Viridiplantae</taxon>
        <taxon>Streptophyta</taxon>
        <taxon>Embryophyta</taxon>
        <taxon>Tracheophyta</taxon>
        <taxon>Spermatophyta</taxon>
        <taxon>Magnoliopsida</taxon>
        <taxon>eudicotyledons</taxon>
        <taxon>Gunneridae</taxon>
        <taxon>Pentapetalae</taxon>
        <taxon>rosids</taxon>
        <taxon>fabids</taxon>
        <taxon>Rosales</taxon>
        <taxon>Cannabaceae</taxon>
        <taxon>Cannabis</taxon>
    </lineage>
</organism>
<reference evidence="5" key="2">
    <citation type="submission" date="2021-03" db="UniProtKB">
        <authorList>
            <consortium name="EnsemblPlants"/>
        </authorList>
    </citation>
    <scope>IDENTIFICATION</scope>
</reference>
<dbReference type="GO" id="GO:0006508">
    <property type="term" value="P:proteolysis"/>
    <property type="evidence" value="ECO:0007669"/>
    <property type="project" value="UniProtKB-KW"/>
</dbReference>
<dbReference type="EMBL" id="UZAU01000313">
    <property type="status" value="NOT_ANNOTATED_CDS"/>
    <property type="molecule type" value="Genomic_DNA"/>
</dbReference>
<evidence type="ECO:0000259" key="4">
    <source>
        <dbReference type="PROSITE" id="PS50600"/>
    </source>
</evidence>
<dbReference type="SUPFAM" id="SSF54001">
    <property type="entry name" value="Cysteine proteinases"/>
    <property type="match status" value="1"/>
</dbReference>
<proteinExistence type="inferred from homology"/>
<dbReference type="Gramene" id="novel_model_3616_5bd9a17a">
    <property type="protein sequence ID" value="cds.novel_model_3616_5bd9a17a"/>
    <property type="gene ID" value="novel_gene_1925_5bd9a17a"/>
</dbReference>
<dbReference type="OMA" id="IMIHANT"/>
<dbReference type="PROSITE" id="PS50600">
    <property type="entry name" value="ULP_PROTEASE"/>
    <property type="match status" value="1"/>
</dbReference>
<name>A0A803R0I7_CANSA</name>
<dbReference type="PANTHER" id="PTHR33018:SF34">
    <property type="entry name" value="OS02G0472350 PROTEIN"/>
    <property type="match status" value="1"/>
</dbReference>
<protein>
    <recommendedName>
        <fullName evidence="4">Ubiquitin-like protease family profile domain-containing protein</fullName>
    </recommendedName>
</protein>
<dbReference type="InterPro" id="IPR003653">
    <property type="entry name" value="Peptidase_C48_C"/>
</dbReference>
<dbReference type="Proteomes" id="UP000596661">
    <property type="component" value="Chromosome 3"/>
</dbReference>